<organism evidence="1 2">
    <name type="scientific">Allacma fusca</name>
    <dbReference type="NCBI Taxonomy" id="39272"/>
    <lineage>
        <taxon>Eukaryota</taxon>
        <taxon>Metazoa</taxon>
        <taxon>Ecdysozoa</taxon>
        <taxon>Arthropoda</taxon>
        <taxon>Hexapoda</taxon>
        <taxon>Collembola</taxon>
        <taxon>Symphypleona</taxon>
        <taxon>Sminthuridae</taxon>
        <taxon>Allacma</taxon>
    </lineage>
</organism>
<evidence type="ECO:0000313" key="1">
    <source>
        <dbReference type="EMBL" id="CAG7823815.1"/>
    </source>
</evidence>
<proteinExistence type="predicted"/>
<gene>
    <name evidence="1" type="ORF">AFUS01_LOCUS34007</name>
</gene>
<comment type="caution">
    <text evidence="1">The sequence shown here is derived from an EMBL/GenBank/DDBJ whole genome shotgun (WGS) entry which is preliminary data.</text>
</comment>
<name>A0A8J2PW00_9HEXA</name>
<dbReference type="Proteomes" id="UP000708208">
    <property type="component" value="Unassembled WGS sequence"/>
</dbReference>
<keyword evidence="2" id="KW-1185">Reference proteome</keyword>
<dbReference type="AlphaFoldDB" id="A0A8J2PW00"/>
<protein>
    <submittedName>
        <fullName evidence="1">Uncharacterized protein</fullName>
    </submittedName>
</protein>
<dbReference type="EMBL" id="CAJVCH010530670">
    <property type="protein sequence ID" value="CAG7823815.1"/>
    <property type="molecule type" value="Genomic_DNA"/>
</dbReference>
<accession>A0A8J2PW00</accession>
<evidence type="ECO:0000313" key="2">
    <source>
        <dbReference type="Proteomes" id="UP000708208"/>
    </source>
</evidence>
<feature type="non-terminal residue" evidence="1">
    <location>
        <position position="1"/>
    </location>
</feature>
<sequence length="46" mass="5353">MSVIIDLDGYSYSQLQSAPTLNYYFKKFTLLSPIMVKYVKNVFVIN</sequence>
<reference evidence="1" key="1">
    <citation type="submission" date="2021-06" db="EMBL/GenBank/DDBJ databases">
        <authorList>
            <person name="Hodson N. C."/>
            <person name="Mongue J. A."/>
            <person name="Jaron S. K."/>
        </authorList>
    </citation>
    <scope>NUCLEOTIDE SEQUENCE</scope>
</reference>